<sequence length="216" mass="23860">MKSTGQCHMVEERIVLHYVYIFFTAVMISLGTTDIQGQAVSTISLQDRSATAGIDFVHYAPRPRWCEIGPTVVGSATNEGLSLVFEQEKEYWKSNGRLMTLDEFANVHLIKMNGSGGAWFDYDRDGDWDLYLVNCQGDANVTNALYENLGNGKFTRVENSGAEDGGEGMAVAAADYNNDGYPDLLVTNYGNFKLFQNKGDKTFSDVSKTAFPEGIK</sequence>
<dbReference type="EMBL" id="UINC01057581">
    <property type="protein sequence ID" value="SVB78890.1"/>
    <property type="molecule type" value="Genomic_DNA"/>
</dbReference>
<evidence type="ECO:0008006" key="3">
    <source>
        <dbReference type="Google" id="ProtNLM"/>
    </source>
</evidence>
<evidence type="ECO:0000256" key="1">
    <source>
        <dbReference type="ARBA" id="ARBA00022729"/>
    </source>
</evidence>
<feature type="non-terminal residue" evidence="2">
    <location>
        <position position="216"/>
    </location>
</feature>
<reference evidence="2" key="1">
    <citation type="submission" date="2018-05" db="EMBL/GenBank/DDBJ databases">
        <authorList>
            <person name="Lanie J.A."/>
            <person name="Ng W.-L."/>
            <person name="Kazmierczak K.M."/>
            <person name="Andrzejewski T.M."/>
            <person name="Davidsen T.M."/>
            <person name="Wayne K.J."/>
            <person name="Tettelin H."/>
            <person name="Glass J.I."/>
            <person name="Rusch D."/>
            <person name="Podicherti R."/>
            <person name="Tsui H.-C.T."/>
            <person name="Winkler M.E."/>
        </authorList>
    </citation>
    <scope>NUCLEOTIDE SEQUENCE</scope>
</reference>
<dbReference type="PANTHER" id="PTHR16026:SF0">
    <property type="entry name" value="CARTILAGE ACIDIC PROTEIN 1"/>
    <property type="match status" value="1"/>
</dbReference>
<dbReference type="InterPro" id="IPR027039">
    <property type="entry name" value="Crtac1"/>
</dbReference>
<dbReference type="SUPFAM" id="SSF69318">
    <property type="entry name" value="Integrin alpha N-terminal domain"/>
    <property type="match status" value="1"/>
</dbReference>
<dbReference type="AlphaFoldDB" id="A0A382GUY4"/>
<dbReference type="InterPro" id="IPR013517">
    <property type="entry name" value="FG-GAP"/>
</dbReference>
<accession>A0A382GUY4</accession>
<name>A0A382GUY4_9ZZZZ</name>
<organism evidence="2">
    <name type="scientific">marine metagenome</name>
    <dbReference type="NCBI Taxonomy" id="408172"/>
    <lineage>
        <taxon>unclassified sequences</taxon>
        <taxon>metagenomes</taxon>
        <taxon>ecological metagenomes</taxon>
    </lineage>
</organism>
<keyword evidence="1" id="KW-0732">Signal</keyword>
<dbReference type="PANTHER" id="PTHR16026">
    <property type="entry name" value="CARTILAGE ACIDIC PROTEIN 1"/>
    <property type="match status" value="1"/>
</dbReference>
<protein>
    <recommendedName>
        <fullName evidence="3">VCBS repeat-containing protein</fullName>
    </recommendedName>
</protein>
<proteinExistence type="predicted"/>
<evidence type="ECO:0000313" key="2">
    <source>
        <dbReference type="EMBL" id="SVB78890.1"/>
    </source>
</evidence>
<gene>
    <name evidence="2" type="ORF">METZ01_LOCUS231744</name>
</gene>
<dbReference type="Gene3D" id="2.130.10.130">
    <property type="entry name" value="Integrin alpha, N-terminal"/>
    <property type="match status" value="1"/>
</dbReference>
<dbReference type="InterPro" id="IPR028994">
    <property type="entry name" value="Integrin_alpha_N"/>
</dbReference>
<dbReference type="Pfam" id="PF13517">
    <property type="entry name" value="FG-GAP_3"/>
    <property type="match status" value="1"/>
</dbReference>